<keyword evidence="1" id="KW-0812">Transmembrane</keyword>
<dbReference type="InterPro" id="IPR032834">
    <property type="entry name" value="NatK-like_C"/>
</dbReference>
<feature type="transmembrane region" description="Helical" evidence="1">
    <location>
        <begin position="33"/>
        <end position="50"/>
    </location>
</feature>
<organism evidence="3">
    <name type="scientific">Blautia glucerasea</name>
    <dbReference type="NCBI Taxonomy" id="536633"/>
    <lineage>
        <taxon>Bacteria</taxon>
        <taxon>Bacillati</taxon>
        <taxon>Bacillota</taxon>
        <taxon>Clostridia</taxon>
        <taxon>Lachnospirales</taxon>
        <taxon>Lachnospiraceae</taxon>
        <taxon>Blautia</taxon>
    </lineage>
</organism>
<dbReference type="GO" id="GO:0042802">
    <property type="term" value="F:identical protein binding"/>
    <property type="evidence" value="ECO:0007669"/>
    <property type="project" value="TreeGrafter"/>
</dbReference>
<sequence>MKIAASVVSTIFKYYCIRTYMDTALKRKQNVPAIRRGLVFFTAFFLPPAFPNLGLPGNFLLLLSLNLLYVWCNYNGKKWKLLFHTMLLQIIFCLCEYPVLMVSAWLLTEEQRQEEYVIRILMLMSWAVAAVMITVTVRIFPFSRRKEMEKRDWMLILSLVCSSVLLLFFLNILLSCSYGVLVPYFDMTAMMLMMILPVTALKSYDFLIRHAALKTKVILYEKEMEACRQHTLEREYTLREFQRLGKSMEESLDRIETFVLENRLEEAVSYIRRLLSETGRSSYGLVSSGNMMIDGLVNYKASYIRALHIDFSAEIRIPTDIEIQEENLCIILGNLLDNAVEGTEKVTESQRRICMEIMYKRGNLLILIENTCREEELRFWGDSFLTTKKGGNHGIGLSSVEQAAEELHGSLEVHAEKGIFCASVILPVEK</sequence>
<protein>
    <submittedName>
        <fullName evidence="3">Sensory histidine kinase DcuS</fullName>
    </submittedName>
</protein>
<dbReference type="InterPro" id="IPR036890">
    <property type="entry name" value="HATPase_C_sf"/>
</dbReference>
<dbReference type="RefSeq" id="WP_156355341.1">
    <property type="nucleotide sequence ID" value="NZ_CACRST010000027.1"/>
</dbReference>
<reference evidence="3" key="1">
    <citation type="submission" date="2019-11" db="EMBL/GenBank/DDBJ databases">
        <authorList>
            <person name="Feng L."/>
        </authorList>
    </citation>
    <scope>NUCLEOTIDE SEQUENCE</scope>
    <source>
        <strain evidence="3">BgluceraseaLFYP119</strain>
    </source>
</reference>
<dbReference type="PANTHER" id="PTHR40448">
    <property type="entry name" value="TWO-COMPONENT SENSOR HISTIDINE KINASE"/>
    <property type="match status" value="1"/>
</dbReference>
<feature type="transmembrane region" description="Helical" evidence="1">
    <location>
        <begin position="153"/>
        <end position="174"/>
    </location>
</feature>
<keyword evidence="3" id="KW-0808">Transferase</keyword>
<accession>A0A6N2VJB6</accession>
<dbReference type="Gene3D" id="3.30.565.10">
    <property type="entry name" value="Histidine kinase-like ATPase, C-terminal domain"/>
    <property type="match status" value="1"/>
</dbReference>
<keyword evidence="1" id="KW-1133">Transmembrane helix</keyword>
<gene>
    <name evidence="3" type="ORF">BGLFYP119_00096</name>
</gene>
<feature type="transmembrane region" description="Helical" evidence="1">
    <location>
        <begin position="180"/>
        <end position="201"/>
    </location>
</feature>
<feature type="domain" description="Histidine kinase/HSP90-like ATPase" evidence="2">
    <location>
        <begin position="323"/>
        <end position="430"/>
    </location>
</feature>
<dbReference type="Pfam" id="PF14501">
    <property type="entry name" value="HATPase_c_5"/>
    <property type="match status" value="1"/>
</dbReference>
<keyword evidence="1" id="KW-0472">Membrane</keyword>
<name>A0A6N2VJB6_9FIRM</name>
<feature type="transmembrane region" description="Helical" evidence="1">
    <location>
        <begin position="86"/>
        <end position="108"/>
    </location>
</feature>
<dbReference type="SUPFAM" id="SSF55874">
    <property type="entry name" value="ATPase domain of HSP90 chaperone/DNA topoisomerase II/histidine kinase"/>
    <property type="match status" value="1"/>
</dbReference>
<dbReference type="EMBL" id="CACRST010000027">
    <property type="protein sequence ID" value="VYT30615.1"/>
    <property type="molecule type" value="Genomic_DNA"/>
</dbReference>
<dbReference type="GO" id="GO:0016301">
    <property type="term" value="F:kinase activity"/>
    <property type="evidence" value="ECO:0007669"/>
    <property type="project" value="UniProtKB-KW"/>
</dbReference>
<feature type="transmembrane region" description="Helical" evidence="1">
    <location>
        <begin position="120"/>
        <end position="141"/>
    </location>
</feature>
<dbReference type="SMART" id="SM00387">
    <property type="entry name" value="HATPase_c"/>
    <property type="match status" value="1"/>
</dbReference>
<keyword evidence="3" id="KW-0418">Kinase</keyword>
<evidence type="ECO:0000256" key="1">
    <source>
        <dbReference type="SAM" id="Phobius"/>
    </source>
</evidence>
<proteinExistence type="predicted"/>
<dbReference type="PANTHER" id="PTHR40448:SF1">
    <property type="entry name" value="TWO-COMPONENT SENSOR HISTIDINE KINASE"/>
    <property type="match status" value="1"/>
</dbReference>
<dbReference type="InterPro" id="IPR003594">
    <property type="entry name" value="HATPase_dom"/>
</dbReference>
<evidence type="ECO:0000313" key="3">
    <source>
        <dbReference type="EMBL" id="VYT30615.1"/>
    </source>
</evidence>
<evidence type="ECO:0000259" key="2">
    <source>
        <dbReference type="SMART" id="SM00387"/>
    </source>
</evidence>
<dbReference type="CDD" id="cd16935">
    <property type="entry name" value="HATPase_AgrC-ComD-like"/>
    <property type="match status" value="1"/>
</dbReference>
<dbReference type="AlphaFoldDB" id="A0A6N2VJB6"/>